<comment type="caution">
    <text evidence="2">The sequence shown here is derived from an EMBL/GenBank/DDBJ whole genome shotgun (WGS) entry which is preliminary data.</text>
</comment>
<keyword evidence="1" id="KW-0472">Membrane</keyword>
<evidence type="ECO:0000256" key="1">
    <source>
        <dbReference type="SAM" id="Phobius"/>
    </source>
</evidence>
<evidence type="ECO:0000313" key="2">
    <source>
        <dbReference type="EMBL" id="KAK9752793.1"/>
    </source>
</evidence>
<proteinExistence type="predicted"/>
<keyword evidence="1 2" id="KW-0812">Transmembrane</keyword>
<feature type="transmembrane region" description="Helical" evidence="1">
    <location>
        <begin position="76"/>
        <end position="95"/>
    </location>
</feature>
<feature type="transmembrane region" description="Helical" evidence="1">
    <location>
        <begin position="187"/>
        <end position="206"/>
    </location>
</feature>
<accession>A0AAW1MYR7</accession>
<dbReference type="Proteomes" id="UP001458880">
    <property type="component" value="Unassembled WGS sequence"/>
</dbReference>
<feature type="transmembrane region" description="Helical" evidence="1">
    <location>
        <begin position="140"/>
        <end position="160"/>
    </location>
</feature>
<keyword evidence="1" id="KW-1133">Transmembrane helix</keyword>
<keyword evidence="3" id="KW-1185">Reference proteome</keyword>
<dbReference type="AlphaFoldDB" id="A0AAW1MYR7"/>
<organism evidence="2 3">
    <name type="scientific">Popillia japonica</name>
    <name type="common">Japanese beetle</name>
    <dbReference type="NCBI Taxonomy" id="7064"/>
    <lineage>
        <taxon>Eukaryota</taxon>
        <taxon>Metazoa</taxon>
        <taxon>Ecdysozoa</taxon>
        <taxon>Arthropoda</taxon>
        <taxon>Hexapoda</taxon>
        <taxon>Insecta</taxon>
        <taxon>Pterygota</taxon>
        <taxon>Neoptera</taxon>
        <taxon>Endopterygota</taxon>
        <taxon>Coleoptera</taxon>
        <taxon>Polyphaga</taxon>
        <taxon>Scarabaeiformia</taxon>
        <taxon>Scarabaeidae</taxon>
        <taxon>Rutelinae</taxon>
        <taxon>Popillia</taxon>
    </lineage>
</organism>
<dbReference type="InterPro" id="IPR029383">
    <property type="entry name" value="ARL6IP6"/>
</dbReference>
<name>A0AAW1MYR7_POPJA</name>
<sequence length="211" mass="24813">MKIMSVYLLQIMCLRYLQRTICWYHFPYFEVKQTVMSSKKITERPSYRSNTNGVFGTPKKIDAKCNHKYLLSESKLALYGLIVSLLIITAKLYYFNNFLLGKLLHDFFYERELISFEEITREGQVAFRNVWIDSLKYSKYWLPVLCGLISTYFTWLVVYLDSDVPGVQPPSPLSPSKYKLQSGHSFHLNYVFALLVGILVSIYMFWKEISL</sequence>
<gene>
    <name evidence="2" type="ORF">QE152_g4054</name>
</gene>
<dbReference type="EMBL" id="JASPKY010000018">
    <property type="protein sequence ID" value="KAK9752793.1"/>
    <property type="molecule type" value="Genomic_DNA"/>
</dbReference>
<dbReference type="Pfam" id="PF15062">
    <property type="entry name" value="ARL6IP6"/>
    <property type="match status" value="1"/>
</dbReference>
<reference evidence="2 3" key="1">
    <citation type="journal article" date="2024" name="BMC Genomics">
        <title>De novo assembly and annotation of Popillia japonica's genome with initial clues to its potential as an invasive pest.</title>
        <authorList>
            <person name="Cucini C."/>
            <person name="Boschi S."/>
            <person name="Funari R."/>
            <person name="Cardaioli E."/>
            <person name="Iannotti N."/>
            <person name="Marturano G."/>
            <person name="Paoli F."/>
            <person name="Bruttini M."/>
            <person name="Carapelli A."/>
            <person name="Frati F."/>
            <person name="Nardi F."/>
        </authorList>
    </citation>
    <scope>NUCLEOTIDE SEQUENCE [LARGE SCALE GENOMIC DNA]</scope>
    <source>
        <strain evidence="2">DMR45628</strain>
    </source>
</reference>
<protein>
    <submittedName>
        <fullName evidence="2">Hemopoietic lineage transmembrane helix</fullName>
    </submittedName>
</protein>
<evidence type="ECO:0000313" key="3">
    <source>
        <dbReference type="Proteomes" id="UP001458880"/>
    </source>
</evidence>
<dbReference type="PANTHER" id="PTHR28640:SF1">
    <property type="entry name" value="ADP-RIBOSYLATION FACTOR-LIKE PROTEIN 6-INTERACTING PROTEIN 6"/>
    <property type="match status" value="1"/>
</dbReference>
<dbReference type="PANTHER" id="PTHR28640">
    <property type="entry name" value="ADP-RIBOSYLATION FACTOR-LIKE PROTEIN 6-INTERACTING PROTEIN 6"/>
    <property type="match status" value="1"/>
</dbReference>